<dbReference type="EMBL" id="JABBNU010000012">
    <property type="protein sequence ID" value="NMM50395.1"/>
    <property type="molecule type" value="Genomic_DNA"/>
</dbReference>
<proteinExistence type="predicted"/>
<dbReference type="AlphaFoldDB" id="A0A848J4H4"/>
<dbReference type="RefSeq" id="WP_169684759.1">
    <property type="nucleotide sequence ID" value="NZ_JABBNU010000012.1"/>
</dbReference>
<organism evidence="2 3">
    <name type="scientific">Marinigracilibium pacificum</name>
    <dbReference type="NCBI Taxonomy" id="2729599"/>
    <lineage>
        <taxon>Bacteria</taxon>
        <taxon>Pseudomonadati</taxon>
        <taxon>Bacteroidota</taxon>
        <taxon>Cytophagia</taxon>
        <taxon>Cytophagales</taxon>
        <taxon>Flammeovirgaceae</taxon>
        <taxon>Marinigracilibium</taxon>
    </lineage>
</organism>
<keyword evidence="1" id="KW-1133">Transmembrane helix</keyword>
<comment type="caution">
    <text evidence="2">The sequence shown here is derived from an EMBL/GenBank/DDBJ whole genome shotgun (WGS) entry which is preliminary data.</text>
</comment>
<accession>A0A848J4H4</accession>
<name>A0A848J4H4_9BACT</name>
<evidence type="ECO:0000313" key="2">
    <source>
        <dbReference type="EMBL" id="NMM50395.1"/>
    </source>
</evidence>
<keyword evidence="1" id="KW-0812">Transmembrane</keyword>
<evidence type="ECO:0000313" key="3">
    <source>
        <dbReference type="Proteomes" id="UP000559010"/>
    </source>
</evidence>
<reference evidence="2 3" key="1">
    <citation type="submission" date="2020-04" db="EMBL/GenBank/DDBJ databases">
        <title>Flammeovirgaceae bacterium KN852 isolated from deep sea.</title>
        <authorList>
            <person name="Zhang D.-C."/>
        </authorList>
    </citation>
    <scope>NUCLEOTIDE SEQUENCE [LARGE SCALE GENOMIC DNA]</scope>
    <source>
        <strain evidence="2 3">KN852</strain>
    </source>
</reference>
<keyword evidence="1" id="KW-0472">Membrane</keyword>
<feature type="transmembrane region" description="Helical" evidence="1">
    <location>
        <begin position="20"/>
        <end position="44"/>
    </location>
</feature>
<evidence type="ECO:0000256" key="1">
    <source>
        <dbReference type="SAM" id="Phobius"/>
    </source>
</evidence>
<gene>
    <name evidence="2" type="ORF">HH304_18440</name>
</gene>
<dbReference type="Proteomes" id="UP000559010">
    <property type="component" value="Unassembled WGS sequence"/>
</dbReference>
<keyword evidence="3" id="KW-1185">Reference proteome</keyword>
<sequence length="163" mass="18343">MILPLANKVVKSTGIDSLLGASLAIAIAVTIIILLICYLAGYLIKKGLIKGWGTEVEEILFRSFPFLQVLKFRFISESEGLKSPWKPILLPEDNFLRIAFITDDTDEEYYSVFIPDAPKMDAGELRIILKKNLDPQFISMKNALDGLSTFGKKMPNLKTMMRQ</sequence>
<protein>
    <submittedName>
        <fullName evidence="2">DUF502 domain-containing protein</fullName>
    </submittedName>
</protein>